<accession>A0A2V3J7M7</accession>
<dbReference type="PANTHER" id="PTHR46015">
    <property type="entry name" value="ZGC:172121"/>
    <property type="match status" value="1"/>
</dbReference>
<dbReference type="GO" id="GO:0033528">
    <property type="term" value="P:S-methylmethionine cycle"/>
    <property type="evidence" value="ECO:0007669"/>
    <property type="project" value="TreeGrafter"/>
</dbReference>
<dbReference type="OrthoDB" id="261426at2759"/>
<dbReference type="InterPro" id="IPR051486">
    <property type="entry name" value="Hcy_S-methyltransferase"/>
</dbReference>
<dbReference type="PIRSF" id="PIRSF037505">
    <property type="entry name" value="Betaine_HMT"/>
    <property type="match status" value="1"/>
</dbReference>
<dbReference type="GO" id="GO:0032259">
    <property type="term" value="P:methylation"/>
    <property type="evidence" value="ECO:0007669"/>
    <property type="project" value="UniProtKB-KW"/>
</dbReference>
<keyword evidence="8" id="KW-1185">Reference proteome</keyword>
<reference evidence="7 8" key="1">
    <citation type="journal article" date="2018" name="Mol. Biol. Evol.">
        <title>Analysis of the draft genome of the red seaweed Gracilariopsis chorda provides insights into genome size evolution in Rhodophyta.</title>
        <authorList>
            <person name="Lee J."/>
            <person name="Yang E.C."/>
            <person name="Graf L."/>
            <person name="Yang J.H."/>
            <person name="Qiu H."/>
            <person name="Zel Zion U."/>
            <person name="Chan C.X."/>
            <person name="Stephens T.G."/>
            <person name="Weber A.P.M."/>
            <person name="Boo G.H."/>
            <person name="Boo S.M."/>
            <person name="Kim K.M."/>
            <person name="Shin Y."/>
            <person name="Jung M."/>
            <person name="Lee S.J."/>
            <person name="Yim H.S."/>
            <person name="Lee J.H."/>
            <person name="Bhattacharya D."/>
            <person name="Yoon H.S."/>
        </authorList>
    </citation>
    <scope>NUCLEOTIDE SEQUENCE [LARGE SCALE GENOMIC DNA]</scope>
    <source>
        <strain evidence="7 8">SKKU-2015</strain>
        <tissue evidence="7">Whole body</tissue>
    </source>
</reference>
<dbReference type="InterPro" id="IPR036589">
    <property type="entry name" value="HCY_dom_sf"/>
</dbReference>
<evidence type="ECO:0000256" key="1">
    <source>
        <dbReference type="ARBA" id="ARBA00022603"/>
    </source>
</evidence>
<comment type="caution">
    <text evidence="7">The sequence shown here is derived from an EMBL/GenBank/DDBJ whole genome shotgun (WGS) entry which is preliminary data.</text>
</comment>
<evidence type="ECO:0000256" key="3">
    <source>
        <dbReference type="ARBA" id="ARBA00022723"/>
    </source>
</evidence>
<organism evidence="7 8">
    <name type="scientific">Gracilariopsis chorda</name>
    <dbReference type="NCBI Taxonomy" id="448386"/>
    <lineage>
        <taxon>Eukaryota</taxon>
        <taxon>Rhodophyta</taxon>
        <taxon>Florideophyceae</taxon>
        <taxon>Rhodymeniophycidae</taxon>
        <taxon>Gracilariales</taxon>
        <taxon>Gracilariaceae</taxon>
        <taxon>Gracilariopsis</taxon>
    </lineage>
</organism>
<evidence type="ECO:0000256" key="2">
    <source>
        <dbReference type="ARBA" id="ARBA00022679"/>
    </source>
</evidence>
<evidence type="ECO:0000313" key="7">
    <source>
        <dbReference type="EMBL" id="PXF49270.1"/>
    </source>
</evidence>
<name>A0A2V3J7M7_9FLOR</name>
<dbReference type="SUPFAM" id="SSF82282">
    <property type="entry name" value="Homocysteine S-methyltransferase"/>
    <property type="match status" value="1"/>
</dbReference>
<dbReference type="STRING" id="448386.A0A2V3J7M7"/>
<keyword evidence="3 5" id="KW-0479">Metal-binding</keyword>
<dbReference type="GO" id="GO:0009086">
    <property type="term" value="P:methionine biosynthetic process"/>
    <property type="evidence" value="ECO:0007669"/>
    <property type="project" value="InterPro"/>
</dbReference>
<dbReference type="PROSITE" id="PS50970">
    <property type="entry name" value="HCY"/>
    <property type="match status" value="1"/>
</dbReference>
<dbReference type="PANTHER" id="PTHR46015:SF1">
    <property type="entry name" value="HOMOCYSTEINE S-METHYLTRANSFERASE-LIKE ISOFORM 1"/>
    <property type="match status" value="1"/>
</dbReference>
<keyword evidence="1 5" id="KW-0489">Methyltransferase</keyword>
<keyword evidence="4 5" id="KW-0862">Zinc</keyword>
<dbReference type="Gene3D" id="3.20.20.330">
    <property type="entry name" value="Homocysteine-binding-like domain"/>
    <property type="match status" value="1"/>
</dbReference>
<evidence type="ECO:0000256" key="4">
    <source>
        <dbReference type="ARBA" id="ARBA00022833"/>
    </source>
</evidence>
<evidence type="ECO:0000259" key="6">
    <source>
        <dbReference type="PROSITE" id="PS50970"/>
    </source>
</evidence>
<protein>
    <submittedName>
        <fullName evidence="7">Homocysteine S-methyltransferase 2</fullName>
    </submittedName>
</protein>
<dbReference type="GO" id="GO:0008898">
    <property type="term" value="F:S-adenosylmethionine-homocysteine S-methyltransferase activity"/>
    <property type="evidence" value="ECO:0007669"/>
    <property type="project" value="TreeGrafter"/>
</dbReference>
<dbReference type="Pfam" id="PF02574">
    <property type="entry name" value="S-methyl_trans"/>
    <property type="match status" value="1"/>
</dbReference>
<gene>
    <name evidence="7" type="ORF">BWQ96_00844</name>
</gene>
<feature type="binding site" evidence="5">
    <location>
        <position position="247"/>
    </location>
    <ligand>
        <name>Zn(2+)</name>
        <dbReference type="ChEBI" id="CHEBI:29105"/>
    </ligand>
</feature>
<dbReference type="GO" id="GO:0008270">
    <property type="term" value="F:zinc ion binding"/>
    <property type="evidence" value="ECO:0007669"/>
    <property type="project" value="InterPro"/>
</dbReference>
<feature type="domain" description="Hcy-binding" evidence="6">
    <location>
        <begin position="3"/>
        <end position="337"/>
    </location>
</feature>
<feature type="binding site" evidence="5">
    <location>
        <position position="323"/>
    </location>
    <ligand>
        <name>Zn(2+)</name>
        <dbReference type="ChEBI" id="CHEBI:29105"/>
    </ligand>
</feature>
<dbReference type="Proteomes" id="UP000247409">
    <property type="component" value="Unassembled WGS sequence"/>
</dbReference>
<dbReference type="AlphaFoldDB" id="A0A2V3J7M7"/>
<dbReference type="InterPro" id="IPR003726">
    <property type="entry name" value="HCY_dom"/>
</dbReference>
<feature type="binding site" evidence="5">
    <location>
        <position position="322"/>
    </location>
    <ligand>
        <name>Zn(2+)</name>
        <dbReference type="ChEBI" id="CHEBI:29105"/>
    </ligand>
</feature>
<sequence>MDDWYQWLDALDGAVVIDGGLGCLLEERGNKLHDSRLWGGKLLVTDPTQLRQVAKQWLQAGADIITTATYQASTKQIQTEFGYSSEEAERIMVLSGDLLDDERKTFWDSLTSQQKQARRYPAIAVSCGPYIAILPEGNEYTGLYPTTSPNEIQSFHTERLQTLRRLFEKDFASQRNILCFETIGNGTEASLIVQTMGTLAFCHIPYWISFQCRDAEHIANGDPLSLVVKTILHQCEKANLVAIGINCVDVTNAMPLLNIIKTVVADHMDSLGDNGWRIDTVCYPNHHAFSSTEMCWKDEKRLDSSQWAQLVSATQSKLVGGCCTVGPDFIHALHHERMNARNP</sequence>
<proteinExistence type="predicted"/>
<keyword evidence="2 5" id="KW-0808">Transferase</keyword>
<dbReference type="InterPro" id="IPR017226">
    <property type="entry name" value="BHMT-like"/>
</dbReference>
<comment type="cofactor">
    <cofactor evidence="5">
        <name>Zn(2+)</name>
        <dbReference type="ChEBI" id="CHEBI:29105"/>
    </cofactor>
</comment>
<evidence type="ECO:0000313" key="8">
    <source>
        <dbReference type="Proteomes" id="UP000247409"/>
    </source>
</evidence>
<evidence type="ECO:0000256" key="5">
    <source>
        <dbReference type="PROSITE-ProRule" id="PRU00333"/>
    </source>
</evidence>
<dbReference type="EMBL" id="NBIV01000006">
    <property type="protein sequence ID" value="PXF49270.1"/>
    <property type="molecule type" value="Genomic_DNA"/>
</dbReference>